<dbReference type="OrthoDB" id="1936088at2"/>
<name>A0A1H0TT10_9CLOT</name>
<keyword evidence="2" id="KW-1003">Cell membrane</keyword>
<evidence type="ECO:0000256" key="7">
    <source>
        <dbReference type="SAM" id="Phobius"/>
    </source>
</evidence>
<keyword evidence="8" id="KW-0966">Cell projection</keyword>
<comment type="subcellular location">
    <subcellularLocation>
        <location evidence="1">Cell membrane</location>
    </subcellularLocation>
</comment>
<dbReference type="Proteomes" id="UP000198597">
    <property type="component" value="Unassembled WGS sequence"/>
</dbReference>
<keyword evidence="3 7" id="KW-0812">Transmembrane</keyword>
<dbReference type="GO" id="GO:0044781">
    <property type="term" value="P:bacterial-type flagellum organization"/>
    <property type="evidence" value="ECO:0007669"/>
    <property type="project" value="InterPro"/>
</dbReference>
<evidence type="ECO:0000256" key="6">
    <source>
        <dbReference type="SAM" id="Coils"/>
    </source>
</evidence>
<dbReference type="EMBL" id="FNJM01000008">
    <property type="protein sequence ID" value="SDP57167.1"/>
    <property type="molecule type" value="Genomic_DNA"/>
</dbReference>
<sequence length="130" mass="14937">MDIFMMIIKLIISLAIILGLILILFNLSNKKINDINDNKYINVIDKVQISKDSYILIVKIGKKGYVMSSSEGKTEKLEDLSEEEMINIQKEKLKRFEETNIKYENTINLIKERALKLKKKICGGGKGNEK</sequence>
<dbReference type="AlphaFoldDB" id="A0A1H0TT10"/>
<gene>
    <name evidence="8" type="ORF">SAMN04488529_10838</name>
</gene>
<keyword evidence="8" id="KW-0282">Flagellum</keyword>
<dbReference type="InterPro" id="IPR022781">
    <property type="entry name" value="Flagellar_biosynth_FliO"/>
</dbReference>
<keyword evidence="6" id="KW-0175">Coiled coil</keyword>
<organism evidence="8 9">
    <name type="scientific">Clostridium gasigenes</name>
    <dbReference type="NCBI Taxonomy" id="94869"/>
    <lineage>
        <taxon>Bacteria</taxon>
        <taxon>Bacillati</taxon>
        <taxon>Bacillota</taxon>
        <taxon>Clostridia</taxon>
        <taxon>Eubacteriales</taxon>
        <taxon>Clostridiaceae</taxon>
        <taxon>Clostridium</taxon>
    </lineage>
</organism>
<accession>A0A1H0TT10</accession>
<evidence type="ECO:0000313" key="8">
    <source>
        <dbReference type="EMBL" id="SDP57167.1"/>
    </source>
</evidence>
<evidence type="ECO:0000256" key="3">
    <source>
        <dbReference type="ARBA" id="ARBA00022692"/>
    </source>
</evidence>
<evidence type="ECO:0000256" key="1">
    <source>
        <dbReference type="ARBA" id="ARBA00004236"/>
    </source>
</evidence>
<evidence type="ECO:0000313" key="9">
    <source>
        <dbReference type="Proteomes" id="UP000198597"/>
    </source>
</evidence>
<dbReference type="RefSeq" id="WP_089970566.1">
    <property type="nucleotide sequence ID" value="NZ_FNJM01000008.1"/>
</dbReference>
<dbReference type="STRING" id="94869.SAMN04488529_10838"/>
<reference evidence="8 9" key="1">
    <citation type="submission" date="2016-10" db="EMBL/GenBank/DDBJ databases">
        <authorList>
            <person name="de Groot N.N."/>
        </authorList>
    </citation>
    <scope>NUCLEOTIDE SEQUENCE [LARGE SCALE GENOMIC DNA]</scope>
    <source>
        <strain evidence="8 9">DSM 12272</strain>
    </source>
</reference>
<feature type="coiled-coil region" evidence="6">
    <location>
        <begin position="86"/>
        <end position="113"/>
    </location>
</feature>
<evidence type="ECO:0000256" key="2">
    <source>
        <dbReference type="ARBA" id="ARBA00022475"/>
    </source>
</evidence>
<keyword evidence="5 7" id="KW-0472">Membrane</keyword>
<keyword evidence="8" id="KW-0969">Cilium</keyword>
<keyword evidence="9" id="KW-1185">Reference proteome</keyword>
<proteinExistence type="predicted"/>
<evidence type="ECO:0000256" key="4">
    <source>
        <dbReference type="ARBA" id="ARBA00022989"/>
    </source>
</evidence>
<dbReference type="GO" id="GO:0016020">
    <property type="term" value="C:membrane"/>
    <property type="evidence" value="ECO:0007669"/>
    <property type="project" value="InterPro"/>
</dbReference>
<dbReference type="Pfam" id="PF04347">
    <property type="entry name" value="FliO"/>
    <property type="match status" value="1"/>
</dbReference>
<evidence type="ECO:0000256" key="5">
    <source>
        <dbReference type="ARBA" id="ARBA00023136"/>
    </source>
</evidence>
<protein>
    <submittedName>
        <fullName evidence="8">Flagellar protein FliO/FliZ</fullName>
    </submittedName>
</protein>
<feature type="transmembrane region" description="Helical" evidence="7">
    <location>
        <begin position="6"/>
        <end position="27"/>
    </location>
</feature>
<keyword evidence="4 7" id="KW-1133">Transmembrane helix</keyword>